<keyword evidence="5" id="KW-0328">Glycosyltransferase</keyword>
<evidence type="ECO:0000259" key="4">
    <source>
        <dbReference type="PROSITE" id="PS50862"/>
    </source>
</evidence>
<sequence length="354" mass="38171">MTSRNHPALLPNGLLDLLPPFAEHEAATIALFMKQFSAFGYLRVKPPLVEFEESLLGDGPGSKLARQTFRMMDPVSQRMMGVRADATAQIARIATSRLGGEKRPLRLSYAADVLRVNGTQLRPERQFCQVGCELVGADDVVTDVEMPLVALKALSAAKIENLSVDLTVPTLVSHLYDETNAGEDEREALNDLIEKRDLDGIKKVGTTSSSLIAAMLEQRGAFDVSSLPAKAAADMTLLRNVAAELRAALDIYGLGDVQVTVDPLERRGFEYQTGVSFTLFARGARGELGRGGRYDIAVVGKDAETATGFTLYMDTILRAAPDASVSAAQNVPADTGWAEIKSLQDKGLSVSRQS</sequence>
<dbReference type="SUPFAM" id="SSF55681">
    <property type="entry name" value="Class II aaRS and biotin synthetases"/>
    <property type="match status" value="1"/>
</dbReference>
<feature type="binding site" evidence="3">
    <location>
        <position position="133"/>
    </location>
    <ligand>
        <name>L-histidine</name>
        <dbReference type="ChEBI" id="CHEBI:57595"/>
    </ligand>
</feature>
<evidence type="ECO:0000313" key="5">
    <source>
        <dbReference type="EMBL" id="PZO87641.1"/>
    </source>
</evidence>
<dbReference type="AlphaFoldDB" id="A0A2W5BX05"/>
<proteinExistence type="predicted"/>
<dbReference type="Pfam" id="PF13393">
    <property type="entry name" value="tRNA-synt_His"/>
    <property type="match status" value="1"/>
</dbReference>
<evidence type="ECO:0000256" key="3">
    <source>
        <dbReference type="PIRSR" id="PIRSR001549-1"/>
    </source>
</evidence>
<feature type="binding site" evidence="3">
    <location>
        <position position="267"/>
    </location>
    <ligand>
        <name>L-histidine</name>
        <dbReference type="ChEBI" id="CHEBI:57595"/>
    </ligand>
</feature>
<dbReference type="PIRSF" id="PIRSF001549">
    <property type="entry name" value="His-tRNA_synth"/>
    <property type="match status" value="1"/>
</dbReference>
<comment type="subunit">
    <text evidence="1">Homodimer.</text>
</comment>
<gene>
    <name evidence="5" type="ORF">DI626_03505</name>
</gene>
<dbReference type="GO" id="GO:0005737">
    <property type="term" value="C:cytoplasm"/>
    <property type="evidence" value="ECO:0007669"/>
    <property type="project" value="InterPro"/>
</dbReference>
<feature type="binding site" evidence="3">
    <location>
        <position position="115"/>
    </location>
    <ligand>
        <name>L-histidine</name>
        <dbReference type="ChEBI" id="CHEBI:57595"/>
    </ligand>
</feature>
<name>A0A2W5BX05_9BACT</name>
<dbReference type="EMBL" id="QFNK01000048">
    <property type="protein sequence ID" value="PZO87641.1"/>
    <property type="molecule type" value="Genomic_DNA"/>
</dbReference>
<evidence type="ECO:0000313" key="6">
    <source>
        <dbReference type="Proteomes" id="UP000249557"/>
    </source>
</evidence>
<evidence type="ECO:0000256" key="2">
    <source>
        <dbReference type="ARBA" id="ARBA00017399"/>
    </source>
</evidence>
<dbReference type="Gene3D" id="3.30.930.10">
    <property type="entry name" value="Bira Bifunctional Protein, Domain 2"/>
    <property type="match status" value="1"/>
</dbReference>
<reference evidence="5 6" key="1">
    <citation type="submission" date="2017-08" db="EMBL/GenBank/DDBJ databases">
        <title>Infants hospitalized years apart are colonized by the same room-sourced microbial strains.</title>
        <authorList>
            <person name="Brooks B."/>
            <person name="Olm M.R."/>
            <person name="Firek B.A."/>
            <person name="Baker R."/>
            <person name="Thomas B.C."/>
            <person name="Morowitz M.J."/>
            <person name="Banfield J.F."/>
        </authorList>
    </citation>
    <scope>NUCLEOTIDE SEQUENCE [LARGE SCALE GENOMIC DNA]</scope>
    <source>
        <strain evidence="5">S2_018_000_R2_104</strain>
    </source>
</reference>
<dbReference type="PANTHER" id="PTHR43707:SF1">
    <property type="entry name" value="HISTIDINE--TRNA LIGASE, MITOCHONDRIAL-RELATED"/>
    <property type="match status" value="1"/>
</dbReference>
<keyword evidence="5" id="KW-0808">Transferase</keyword>
<accession>A0A2W5BX05</accession>
<dbReference type="InterPro" id="IPR006195">
    <property type="entry name" value="aa-tRNA-synth_II"/>
</dbReference>
<evidence type="ECO:0000256" key="1">
    <source>
        <dbReference type="ARBA" id="ARBA00011738"/>
    </source>
</evidence>
<dbReference type="InterPro" id="IPR045864">
    <property type="entry name" value="aa-tRNA-synth_II/BPL/LPL"/>
</dbReference>
<dbReference type="PROSITE" id="PS50862">
    <property type="entry name" value="AA_TRNA_LIGASE_II"/>
    <property type="match status" value="1"/>
</dbReference>
<organism evidence="5 6">
    <name type="scientific">Micavibrio aeruginosavorus</name>
    <dbReference type="NCBI Taxonomy" id="349221"/>
    <lineage>
        <taxon>Bacteria</taxon>
        <taxon>Pseudomonadati</taxon>
        <taxon>Bdellovibrionota</taxon>
        <taxon>Bdellovibrionia</taxon>
        <taxon>Bdellovibrionales</taxon>
        <taxon>Pseudobdellovibrionaceae</taxon>
        <taxon>Micavibrio</taxon>
    </lineage>
</organism>
<dbReference type="Proteomes" id="UP000249557">
    <property type="component" value="Unassembled WGS sequence"/>
</dbReference>
<dbReference type="GO" id="GO:0006427">
    <property type="term" value="P:histidyl-tRNA aminoacylation"/>
    <property type="evidence" value="ECO:0007669"/>
    <property type="project" value="TreeGrafter"/>
</dbReference>
<feature type="domain" description="Aminoacyl-transfer RNA synthetases class-II family profile" evidence="4">
    <location>
        <begin position="32"/>
        <end position="354"/>
    </location>
</feature>
<dbReference type="InterPro" id="IPR041715">
    <property type="entry name" value="HisRS-like_core"/>
</dbReference>
<comment type="caution">
    <text evidence="5">The sequence shown here is derived from an EMBL/GenBank/DDBJ whole genome shotgun (WGS) entry which is preliminary data.</text>
</comment>
<dbReference type="InterPro" id="IPR004516">
    <property type="entry name" value="HisRS/HisZ"/>
</dbReference>
<protein>
    <recommendedName>
        <fullName evidence="2">Histidine--tRNA ligase</fullName>
    </recommendedName>
</protein>
<feature type="binding site" evidence="3">
    <location>
        <position position="129"/>
    </location>
    <ligand>
        <name>L-histidine</name>
        <dbReference type="ChEBI" id="CHEBI:57595"/>
    </ligand>
</feature>
<dbReference type="GO" id="GO:0016757">
    <property type="term" value="F:glycosyltransferase activity"/>
    <property type="evidence" value="ECO:0007669"/>
    <property type="project" value="UniProtKB-KW"/>
</dbReference>
<dbReference type="PANTHER" id="PTHR43707">
    <property type="entry name" value="HISTIDYL-TRNA SYNTHETASE"/>
    <property type="match status" value="1"/>
</dbReference>
<feature type="binding site" evidence="3">
    <location>
        <begin position="85"/>
        <end position="87"/>
    </location>
    <ligand>
        <name>L-histidine</name>
        <dbReference type="ChEBI" id="CHEBI:57595"/>
    </ligand>
</feature>
<dbReference type="GO" id="GO:0004821">
    <property type="term" value="F:histidine-tRNA ligase activity"/>
    <property type="evidence" value="ECO:0007669"/>
    <property type="project" value="TreeGrafter"/>
</dbReference>